<dbReference type="GO" id="GO:0019243">
    <property type="term" value="P:methylglyoxal catabolic process to D-lactate via S-lactoyl-glutathione"/>
    <property type="evidence" value="ECO:0007669"/>
    <property type="project" value="TreeGrafter"/>
</dbReference>
<proteinExistence type="inferred from homology"/>
<evidence type="ECO:0000256" key="4">
    <source>
        <dbReference type="SAM" id="SignalP"/>
    </source>
</evidence>
<dbReference type="eggNOG" id="COG0693">
    <property type="taxonomic scope" value="Bacteria"/>
</dbReference>
<dbReference type="Pfam" id="PF01965">
    <property type="entry name" value="DJ-1_PfpI"/>
    <property type="match status" value="1"/>
</dbReference>
<dbReference type="PATRIC" id="fig|1217656.3.peg.1997"/>
<feature type="signal peptide" evidence="4">
    <location>
        <begin position="1"/>
        <end position="30"/>
    </location>
</feature>
<evidence type="ECO:0000256" key="1">
    <source>
        <dbReference type="ARBA" id="ARBA00023016"/>
    </source>
</evidence>
<dbReference type="GO" id="GO:0019172">
    <property type="term" value="F:glyoxalase III activity"/>
    <property type="evidence" value="ECO:0007669"/>
    <property type="project" value="TreeGrafter"/>
</dbReference>
<dbReference type="Proteomes" id="UP000013148">
    <property type="component" value="Unassembled WGS sequence"/>
</dbReference>
<dbReference type="SUPFAM" id="SSF52317">
    <property type="entry name" value="Class I glutamine amidotransferase-like"/>
    <property type="match status" value="1"/>
</dbReference>
<dbReference type="InterPro" id="IPR002818">
    <property type="entry name" value="DJ-1/PfpI"/>
</dbReference>
<dbReference type="HOGENOM" id="CLU_070319_1_0_6"/>
<keyword evidence="2" id="KW-0456">Lyase</keyword>
<comment type="similarity">
    <text evidence="3">Belongs to the peptidase C56 family. HSP31-like subfamily.</text>
</comment>
<name>N8WZB4_ACIGI</name>
<accession>N8WZB4</accession>
<evidence type="ECO:0000259" key="5">
    <source>
        <dbReference type="Pfam" id="PF01965"/>
    </source>
</evidence>
<dbReference type="EMBL" id="APPJ01000010">
    <property type="protein sequence ID" value="ENV17336.1"/>
    <property type="molecule type" value="Genomic_DNA"/>
</dbReference>
<dbReference type="InterPro" id="IPR050325">
    <property type="entry name" value="Prot/Nucl_acid_deglycase"/>
</dbReference>
<dbReference type="RefSeq" id="WP_004819768.1">
    <property type="nucleotide sequence ID" value="NZ_KB849456.1"/>
</dbReference>
<dbReference type="InterPro" id="IPR029062">
    <property type="entry name" value="Class_I_gatase-like"/>
</dbReference>
<keyword evidence="4" id="KW-0732">Signal</keyword>
<evidence type="ECO:0000256" key="3">
    <source>
        <dbReference type="ARBA" id="ARBA00038493"/>
    </source>
</evidence>
<reference evidence="6 7" key="1">
    <citation type="submission" date="2013-02" db="EMBL/GenBank/DDBJ databases">
        <title>The Genome Sequence of Acinetobacter guillouiae NIPH 991.</title>
        <authorList>
            <consortium name="The Broad Institute Genome Sequencing Platform"/>
            <consortium name="The Broad Institute Genome Sequencing Center for Infectious Disease"/>
            <person name="Cerqueira G."/>
            <person name="Feldgarden M."/>
            <person name="Courvalin P."/>
            <person name="Perichon B."/>
            <person name="Grillot-Courvalin C."/>
            <person name="Clermont D."/>
            <person name="Rocha E."/>
            <person name="Yoon E.-J."/>
            <person name="Nemec A."/>
            <person name="Walker B."/>
            <person name="Young S.K."/>
            <person name="Zeng Q."/>
            <person name="Gargeya S."/>
            <person name="Fitzgerald M."/>
            <person name="Haas B."/>
            <person name="Abouelleil A."/>
            <person name="Alvarado L."/>
            <person name="Arachchi H.M."/>
            <person name="Berlin A.M."/>
            <person name="Chapman S.B."/>
            <person name="Dewar J."/>
            <person name="Goldberg J."/>
            <person name="Griggs A."/>
            <person name="Gujja S."/>
            <person name="Hansen M."/>
            <person name="Howarth C."/>
            <person name="Imamovic A."/>
            <person name="Larimer J."/>
            <person name="McCowan C."/>
            <person name="Murphy C."/>
            <person name="Neiman D."/>
            <person name="Pearson M."/>
            <person name="Priest M."/>
            <person name="Roberts A."/>
            <person name="Saif S."/>
            <person name="Shea T."/>
            <person name="Sisk P."/>
            <person name="Sykes S."/>
            <person name="Wortman J."/>
            <person name="Nusbaum C."/>
            <person name="Birren B."/>
        </authorList>
    </citation>
    <scope>NUCLEOTIDE SEQUENCE [LARGE SCALE GENOMIC DNA]</scope>
    <source>
        <strain evidence="6 7">NIPH 991</strain>
    </source>
</reference>
<dbReference type="CDD" id="cd03141">
    <property type="entry name" value="GATase1_Hsp31_like"/>
    <property type="match status" value="1"/>
</dbReference>
<keyword evidence="1" id="KW-0346">Stress response</keyword>
<dbReference type="PANTHER" id="PTHR48094">
    <property type="entry name" value="PROTEIN/NUCLEIC ACID DEGLYCASE DJ-1-RELATED"/>
    <property type="match status" value="1"/>
</dbReference>
<sequence>MTNTWVIKHRIIQQLLVILAALFSVPFASANDNSSSKSISNPSSSGSKGKILVVMTNHDKYPSREDTTGLWVTELTHFYDVAHKAGYQMDFISPKGGAVPLDERSQKWIYMDKQARAYLADPAFMSRLNNTLQPNEAKASDYKAIYFTGGHGVMWDFPNNPELTTLAEQIYRQGGVVSAVCHGVAGILSLKDEQGKALIANRKVTGFSNREESLSGMKKQVPFFLENQLKSKGAKYSQGFFPFTSYVIVDERIITGQNPQSPREVGEEVVKKLVTIQ</sequence>
<dbReference type="AlphaFoldDB" id="N8WZB4"/>
<comment type="caution">
    <text evidence="6">The sequence shown here is derived from an EMBL/GenBank/DDBJ whole genome shotgun (WGS) entry which is preliminary data.</text>
</comment>
<evidence type="ECO:0000313" key="7">
    <source>
        <dbReference type="Proteomes" id="UP000013148"/>
    </source>
</evidence>
<feature type="domain" description="DJ-1/PfpI" evidence="5">
    <location>
        <begin position="73"/>
        <end position="271"/>
    </location>
</feature>
<dbReference type="PANTHER" id="PTHR48094:SF11">
    <property type="entry name" value="GLUTATHIONE-INDEPENDENT GLYOXALASE HSP31-RELATED"/>
    <property type="match status" value="1"/>
</dbReference>
<evidence type="ECO:0000313" key="6">
    <source>
        <dbReference type="EMBL" id="ENV17336.1"/>
    </source>
</evidence>
<gene>
    <name evidence="6" type="ORF">F964_02050</name>
</gene>
<feature type="chain" id="PRO_5004135370" description="DJ-1/PfpI domain-containing protein" evidence="4">
    <location>
        <begin position="31"/>
        <end position="277"/>
    </location>
</feature>
<evidence type="ECO:0000256" key="2">
    <source>
        <dbReference type="ARBA" id="ARBA00023239"/>
    </source>
</evidence>
<organism evidence="6 7">
    <name type="scientific">Acinetobacter guillouiae NIPH 991</name>
    <dbReference type="NCBI Taxonomy" id="1217656"/>
    <lineage>
        <taxon>Bacteria</taxon>
        <taxon>Pseudomonadati</taxon>
        <taxon>Pseudomonadota</taxon>
        <taxon>Gammaproteobacteria</taxon>
        <taxon>Moraxellales</taxon>
        <taxon>Moraxellaceae</taxon>
        <taxon>Acinetobacter</taxon>
    </lineage>
</organism>
<keyword evidence="7" id="KW-1185">Reference proteome</keyword>
<dbReference type="GO" id="GO:0005737">
    <property type="term" value="C:cytoplasm"/>
    <property type="evidence" value="ECO:0007669"/>
    <property type="project" value="TreeGrafter"/>
</dbReference>
<dbReference type="Gene3D" id="3.40.50.880">
    <property type="match status" value="1"/>
</dbReference>
<protein>
    <recommendedName>
        <fullName evidence="5">DJ-1/PfpI domain-containing protein</fullName>
    </recommendedName>
</protein>